<reference evidence="1 2" key="1">
    <citation type="submission" date="2018-08" db="EMBL/GenBank/DDBJ databases">
        <title>Genomic investigation of the strawberry pathogen Phytophthora fragariae indicates pathogenicity is determined by transcriptional variation in three key races.</title>
        <authorList>
            <person name="Adams T.M."/>
            <person name="Armitage A.D."/>
            <person name="Sobczyk M.K."/>
            <person name="Bates H.J."/>
            <person name="Dunwell J.M."/>
            <person name="Nellist C.F."/>
            <person name="Harrison R.J."/>
        </authorList>
    </citation>
    <scope>NUCLEOTIDE SEQUENCE [LARGE SCALE GENOMIC DNA]</scope>
    <source>
        <strain evidence="1 2">NOV-5</strain>
    </source>
</reference>
<evidence type="ECO:0000313" key="1">
    <source>
        <dbReference type="EMBL" id="KAE9099680.1"/>
    </source>
</evidence>
<organism evidence="1 2">
    <name type="scientific">Phytophthora fragariae</name>
    <dbReference type="NCBI Taxonomy" id="53985"/>
    <lineage>
        <taxon>Eukaryota</taxon>
        <taxon>Sar</taxon>
        <taxon>Stramenopiles</taxon>
        <taxon>Oomycota</taxon>
        <taxon>Peronosporomycetes</taxon>
        <taxon>Peronosporales</taxon>
        <taxon>Peronosporaceae</taxon>
        <taxon>Phytophthora</taxon>
    </lineage>
</organism>
<accession>A0A6A3RP27</accession>
<dbReference type="AlphaFoldDB" id="A0A6A3RP27"/>
<evidence type="ECO:0000313" key="2">
    <source>
        <dbReference type="Proteomes" id="UP000440732"/>
    </source>
</evidence>
<dbReference type="Proteomes" id="UP000440732">
    <property type="component" value="Unassembled WGS sequence"/>
</dbReference>
<proteinExistence type="predicted"/>
<sequence>MVDIMFQREQKKLVKYLVAALVAATFKAEVQRRIDQEQNKKYKGNVIEFSRCCWRTFLCNFSSGRQFSIKGILTRDKNAERNAELVRDRLLSAIEDASKNGLRGEALNRLKASLK</sequence>
<gene>
    <name evidence="1" type="ORF">PF006_g23081</name>
</gene>
<protein>
    <submittedName>
        <fullName evidence="1">Uncharacterized protein</fullName>
    </submittedName>
</protein>
<name>A0A6A3RP27_9STRA</name>
<dbReference type="EMBL" id="QXGA01002328">
    <property type="protein sequence ID" value="KAE9099680.1"/>
    <property type="molecule type" value="Genomic_DNA"/>
</dbReference>
<comment type="caution">
    <text evidence="1">The sequence shown here is derived from an EMBL/GenBank/DDBJ whole genome shotgun (WGS) entry which is preliminary data.</text>
</comment>